<evidence type="ECO:0000256" key="8">
    <source>
        <dbReference type="ARBA" id="ARBA00023014"/>
    </source>
</evidence>
<dbReference type="AlphaFoldDB" id="A0A239GVU7"/>
<keyword evidence="6" id="KW-0560">Oxidoreductase</keyword>
<dbReference type="InterPro" id="IPR006058">
    <property type="entry name" value="2Fe2S_fd_BS"/>
</dbReference>
<evidence type="ECO:0000313" key="13">
    <source>
        <dbReference type="Proteomes" id="UP000242915"/>
    </source>
</evidence>
<name>A0A239GVU7_9PSED</name>
<dbReference type="Proteomes" id="UP000242915">
    <property type="component" value="Unassembled WGS sequence"/>
</dbReference>
<accession>A0A239GVU7</accession>
<keyword evidence="9" id="KW-0812">Transmembrane</keyword>
<organism evidence="12 13">
    <name type="scientific">Pseudomonas segetis</name>
    <dbReference type="NCBI Taxonomy" id="298908"/>
    <lineage>
        <taxon>Bacteria</taxon>
        <taxon>Pseudomonadati</taxon>
        <taxon>Pseudomonadota</taxon>
        <taxon>Gammaproteobacteria</taxon>
        <taxon>Pseudomonadales</taxon>
        <taxon>Pseudomonadaceae</taxon>
        <taxon>Pseudomonas</taxon>
    </lineage>
</organism>
<dbReference type="SUPFAM" id="SSF54292">
    <property type="entry name" value="2Fe-2S ferredoxin-like"/>
    <property type="match status" value="1"/>
</dbReference>
<dbReference type="InterPro" id="IPR012675">
    <property type="entry name" value="Beta-grasp_dom_sf"/>
</dbReference>
<feature type="domain" description="FAD-binding FR-type" evidence="11">
    <location>
        <begin position="1"/>
        <end position="103"/>
    </location>
</feature>
<dbReference type="InterPro" id="IPR001041">
    <property type="entry name" value="2Fe-2S_ferredoxin-type"/>
</dbReference>
<dbReference type="InterPro" id="IPR050415">
    <property type="entry name" value="MRET"/>
</dbReference>
<dbReference type="Gene3D" id="3.10.20.30">
    <property type="match status" value="1"/>
</dbReference>
<evidence type="ECO:0000256" key="4">
    <source>
        <dbReference type="ARBA" id="ARBA00022714"/>
    </source>
</evidence>
<dbReference type="Gene3D" id="2.40.30.10">
    <property type="entry name" value="Translation factors"/>
    <property type="match status" value="1"/>
</dbReference>
<keyword evidence="9" id="KW-0472">Membrane</keyword>
<dbReference type="InterPro" id="IPR039261">
    <property type="entry name" value="FNR_nucleotide-bd"/>
</dbReference>
<dbReference type="SUPFAM" id="SSF52343">
    <property type="entry name" value="Ferredoxin reductase-like, C-terminal NADP-linked domain"/>
    <property type="match status" value="1"/>
</dbReference>
<keyword evidence="5" id="KW-0479">Metal-binding</keyword>
<dbReference type="InterPro" id="IPR017927">
    <property type="entry name" value="FAD-bd_FR_type"/>
</dbReference>
<feature type="transmembrane region" description="Helical" evidence="9">
    <location>
        <begin position="99"/>
        <end position="125"/>
    </location>
</feature>
<keyword evidence="3" id="KW-0288">FMN</keyword>
<dbReference type="PROSITE" id="PS51085">
    <property type="entry name" value="2FE2S_FER_2"/>
    <property type="match status" value="1"/>
</dbReference>
<reference evidence="13" key="1">
    <citation type="submission" date="2017-06" db="EMBL/GenBank/DDBJ databases">
        <authorList>
            <person name="Varghese N."/>
            <person name="Submissions S."/>
        </authorList>
    </citation>
    <scope>NUCLEOTIDE SEQUENCE [LARGE SCALE GENOMIC DNA]</scope>
    <source>
        <strain evidence="13">CIP 108523</strain>
    </source>
</reference>
<keyword evidence="12" id="KW-0808">Transferase</keyword>
<dbReference type="GO" id="GO:0032259">
    <property type="term" value="P:methylation"/>
    <property type="evidence" value="ECO:0007669"/>
    <property type="project" value="UniProtKB-KW"/>
</dbReference>
<keyword evidence="9" id="KW-1133">Transmembrane helix</keyword>
<dbReference type="CDD" id="cd06185">
    <property type="entry name" value="PDR_like"/>
    <property type="match status" value="1"/>
</dbReference>
<dbReference type="GO" id="GO:0046872">
    <property type="term" value="F:metal ion binding"/>
    <property type="evidence" value="ECO:0007669"/>
    <property type="project" value="UniProtKB-KW"/>
</dbReference>
<dbReference type="PROSITE" id="PS00197">
    <property type="entry name" value="2FE2S_FER_1"/>
    <property type="match status" value="1"/>
</dbReference>
<dbReference type="SUPFAM" id="SSF63380">
    <property type="entry name" value="Riboflavin synthase domain-like"/>
    <property type="match status" value="1"/>
</dbReference>
<keyword evidence="12" id="KW-0489">Methyltransferase</keyword>
<keyword evidence="7" id="KW-0408">Iron</keyword>
<keyword evidence="4" id="KW-0001">2Fe-2S</keyword>
<dbReference type="PROSITE" id="PS51384">
    <property type="entry name" value="FAD_FR"/>
    <property type="match status" value="1"/>
</dbReference>
<dbReference type="InterPro" id="IPR036010">
    <property type="entry name" value="2Fe-2S_ferredoxin-like_sf"/>
</dbReference>
<protein>
    <submittedName>
        <fullName evidence="12">Vanillate O-demethylase ferredoxin subunit</fullName>
    </submittedName>
</protein>
<dbReference type="GO" id="GO:0051537">
    <property type="term" value="F:2 iron, 2 sulfur cluster binding"/>
    <property type="evidence" value="ECO:0007669"/>
    <property type="project" value="UniProtKB-KW"/>
</dbReference>
<dbReference type="Pfam" id="PF00111">
    <property type="entry name" value="Fer2"/>
    <property type="match status" value="1"/>
</dbReference>
<evidence type="ECO:0000256" key="2">
    <source>
        <dbReference type="ARBA" id="ARBA00022630"/>
    </source>
</evidence>
<evidence type="ECO:0000256" key="3">
    <source>
        <dbReference type="ARBA" id="ARBA00022643"/>
    </source>
</evidence>
<comment type="cofactor">
    <cofactor evidence="1">
        <name>FMN</name>
        <dbReference type="ChEBI" id="CHEBI:58210"/>
    </cofactor>
</comment>
<dbReference type="Gene3D" id="3.40.50.80">
    <property type="entry name" value="Nucleotide-binding domain of ferredoxin-NADP reductase (FNR) module"/>
    <property type="match status" value="1"/>
</dbReference>
<dbReference type="PRINTS" id="PR00409">
    <property type="entry name" value="PHDIOXRDTASE"/>
</dbReference>
<evidence type="ECO:0000313" key="12">
    <source>
        <dbReference type="EMBL" id="SNS73260.1"/>
    </source>
</evidence>
<keyword evidence="8" id="KW-0411">Iron-sulfur</keyword>
<dbReference type="CDD" id="cd00207">
    <property type="entry name" value="fer2"/>
    <property type="match status" value="1"/>
</dbReference>
<dbReference type="GO" id="GO:0008168">
    <property type="term" value="F:methyltransferase activity"/>
    <property type="evidence" value="ECO:0007669"/>
    <property type="project" value="UniProtKB-KW"/>
</dbReference>
<dbReference type="Pfam" id="PF22290">
    <property type="entry name" value="DmmA-like_N"/>
    <property type="match status" value="1"/>
</dbReference>
<dbReference type="RefSeq" id="WP_089360479.1">
    <property type="nucleotide sequence ID" value="NZ_FZOG01000004.1"/>
</dbReference>
<dbReference type="PANTHER" id="PTHR47354">
    <property type="entry name" value="NADH OXIDOREDUCTASE HCR"/>
    <property type="match status" value="1"/>
</dbReference>
<evidence type="ECO:0000256" key="1">
    <source>
        <dbReference type="ARBA" id="ARBA00001917"/>
    </source>
</evidence>
<evidence type="ECO:0000256" key="7">
    <source>
        <dbReference type="ARBA" id="ARBA00023004"/>
    </source>
</evidence>
<evidence type="ECO:0000256" key="6">
    <source>
        <dbReference type="ARBA" id="ARBA00023002"/>
    </source>
</evidence>
<dbReference type="PANTHER" id="PTHR47354:SF1">
    <property type="entry name" value="CARNITINE MONOOXYGENASE REDUCTASE SUBUNIT"/>
    <property type="match status" value="1"/>
</dbReference>
<evidence type="ECO:0000259" key="10">
    <source>
        <dbReference type="PROSITE" id="PS51085"/>
    </source>
</evidence>
<evidence type="ECO:0000259" key="11">
    <source>
        <dbReference type="PROSITE" id="PS51384"/>
    </source>
</evidence>
<gene>
    <name evidence="12" type="ORF">SAMN05216255_3175</name>
</gene>
<evidence type="ECO:0000256" key="9">
    <source>
        <dbReference type="SAM" id="Phobius"/>
    </source>
</evidence>
<keyword evidence="13" id="KW-1185">Reference proteome</keyword>
<sequence>MSWVEMKVRGLREEAEGILGFELCPVNDDGLPFSWTPGAHVDLQFGSGLVRQYSLTNLAGEGCLRLAIKREPESRGGSQWLHEQLRLGARMQVGMPRNLFALAPGNAPVVLVAAGIGVTPLLAMYRACRAQQRSVHLYYFSRSRAQSAFLDELQAQPDVSLFCGLSSVEIARQLPALLANRQPDTLLYSCGPAGFMERVFELADAAGWPSEVLHREHFQAQLQAPERAAANQAPAVQLLLAKSGKQVAVNPGETLVAAAARVGVDIATSCGMGMCGACMTRVVSGEIDHHDQYLSDAERASGEWIMPCVSSCSSNELVLDL</sequence>
<dbReference type="InterPro" id="IPR017938">
    <property type="entry name" value="Riboflavin_synthase-like_b-brl"/>
</dbReference>
<dbReference type="GO" id="GO:0016491">
    <property type="term" value="F:oxidoreductase activity"/>
    <property type="evidence" value="ECO:0007669"/>
    <property type="project" value="UniProtKB-KW"/>
</dbReference>
<evidence type="ECO:0000256" key="5">
    <source>
        <dbReference type="ARBA" id="ARBA00022723"/>
    </source>
</evidence>
<keyword evidence="2" id="KW-0285">Flavoprotein</keyword>
<proteinExistence type="predicted"/>
<dbReference type="InterPro" id="IPR054582">
    <property type="entry name" value="DmmA-like_N"/>
</dbReference>
<feature type="domain" description="2Fe-2S ferredoxin-type" evidence="10">
    <location>
        <begin position="234"/>
        <end position="321"/>
    </location>
</feature>
<dbReference type="EMBL" id="FZOG01000004">
    <property type="protein sequence ID" value="SNS73260.1"/>
    <property type="molecule type" value="Genomic_DNA"/>
</dbReference>